<reference evidence="1 2" key="1">
    <citation type="journal article" date="2007" name="Science">
        <title>Genomic minimalism in the early diverging intestinal parasite Giardia lamblia.</title>
        <authorList>
            <person name="Morrison H.G."/>
            <person name="McArthur A.G."/>
            <person name="Gillin F.D."/>
            <person name="Aley S.B."/>
            <person name="Adam R.D."/>
            <person name="Olsen G.J."/>
            <person name="Best A.A."/>
            <person name="Cande W.Z."/>
            <person name="Chen F."/>
            <person name="Cipriano M.J."/>
            <person name="Davids B.J."/>
            <person name="Dawson S.C."/>
            <person name="Elmendorf H.G."/>
            <person name="Hehl A.B."/>
            <person name="Holder M.E."/>
            <person name="Huse S.M."/>
            <person name="Kim U.U."/>
            <person name="Lasek-Nesselquist E."/>
            <person name="Manning G."/>
            <person name="Nigam A."/>
            <person name="Nixon J.E."/>
            <person name="Palm D."/>
            <person name="Passamaneck N.E."/>
            <person name="Prabhu A."/>
            <person name="Reich C.I."/>
            <person name="Reiner D.S."/>
            <person name="Samuelson J."/>
            <person name="Svard S.G."/>
            <person name="Sogin M.L."/>
        </authorList>
    </citation>
    <scope>NUCLEOTIDE SEQUENCE [LARGE SCALE GENOMIC DNA]</scope>
    <source>
        <strain evidence="1 2">WB C6</strain>
    </source>
</reference>
<organism evidence="1 2">
    <name type="scientific">Giardia intestinalis (strain ATCC 50803 / WB clone C6)</name>
    <name type="common">Giardia lamblia</name>
    <dbReference type="NCBI Taxonomy" id="184922"/>
    <lineage>
        <taxon>Eukaryota</taxon>
        <taxon>Metamonada</taxon>
        <taxon>Diplomonadida</taxon>
        <taxon>Hexamitidae</taxon>
        <taxon>Giardiinae</taxon>
        <taxon>Giardia</taxon>
    </lineage>
</organism>
<gene>
    <name evidence="1" type="ORF">GL50803_0018559</name>
</gene>
<dbReference type="VEuPathDB" id="GiardiaDB:GL50803_18559"/>
<dbReference type="AlphaFoldDB" id="A8BN16"/>
<dbReference type="KEGG" id="gla:GL50803_0018559"/>
<dbReference type="GeneID" id="5698891"/>
<dbReference type="HOGENOM" id="CLU_1790583_0_0_1"/>
<dbReference type="EMBL" id="AACB03000001">
    <property type="protein sequence ID" value="KAE8305566.1"/>
    <property type="molecule type" value="Genomic_DNA"/>
</dbReference>
<proteinExistence type="predicted"/>
<dbReference type="Proteomes" id="UP000001548">
    <property type="component" value="Unassembled WGS sequence"/>
</dbReference>
<protein>
    <submittedName>
        <fullName evidence="1">Uncharacterized protein</fullName>
    </submittedName>
</protein>
<evidence type="ECO:0000313" key="1">
    <source>
        <dbReference type="EMBL" id="KAE8305566.1"/>
    </source>
</evidence>
<keyword evidence="2" id="KW-1185">Reference proteome</keyword>
<accession>A8BN16</accession>
<dbReference type="RefSeq" id="XP_001706006.1">
    <property type="nucleotide sequence ID" value="XM_001705954.1"/>
</dbReference>
<evidence type="ECO:0000313" key="2">
    <source>
        <dbReference type="Proteomes" id="UP000001548"/>
    </source>
</evidence>
<dbReference type="OMA" id="PRNFAII"/>
<name>A8BN16_GIAIC</name>
<comment type="caution">
    <text evidence="1">The sequence shown here is derived from an EMBL/GenBank/DDBJ whole genome shotgun (WGS) entry which is preliminary data.</text>
</comment>
<sequence>MRGVLSALPSTFHSHFVPPSVAPLPSAGPKSASEPSLPLVGDHLHTLEPYAQQLTAQQQKRPRFRLLVAKLPRGTSPLQLTTPLEQAFPCSVDNITLPSSKHGKRPRNFAIIDLHYRIDLSKAQEVYRQANLTIKMKAVDVKESV</sequence>